<dbReference type="SMART" id="SM00257">
    <property type="entry name" value="LysM"/>
    <property type="match status" value="1"/>
</dbReference>
<keyword evidence="11 13" id="KW-0961">Cell wall biogenesis/degradation</keyword>
<feature type="active site" description="Proton donor/acceptor" evidence="13">
    <location>
        <position position="199"/>
    </location>
</feature>
<dbReference type="GO" id="GO:0005576">
    <property type="term" value="C:extracellular region"/>
    <property type="evidence" value="ECO:0007669"/>
    <property type="project" value="TreeGrafter"/>
</dbReference>
<evidence type="ECO:0000313" key="17">
    <source>
        <dbReference type="EMBL" id="GEM76655.1"/>
    </source>
</evidence>
<accession>A0A511QH61</accession>
<evidence type="ECO:0000256" key="5">
    <source>
        <dbReference type="ARBA" id="ARBA00022679"/>
    </source>
</evidence>
<evidence type="ECO:0000259" key="15">
    <source>
        <dbReference type="PROSITE" id="PS51782"/>
    </source>
</evidence>
<dbReference type="PANTHER" id="PTHR30582:SF24">
    <property type="entry name" value="L,D-TRANSPEPTIDASE ERFK_SRFK-RELATED"/>
    <property type="match status" value="1"/>
</dbReference>
<feature type="signal peptide" evidence="14">
    <location>
        <begin position="1"/>
        <end position="29"/>
    </location>
</feature>
<dbReference type="PROSITE" id="PS52029">
    <property type="entry name" value="LD_TPASE"/>
    <property type="match status" value="1"/>
</dbReference>
<dbReference type="Pfam" id="PF01476">
    <property type="entry name" value="LysM"/>
    <property type="match status" value="1"/>
</dbReference>
<evidence type="ECO:0000256" key="13">
    <source>
        <dbReference type="PROSITE-ProRule" id="PRU01373"/>
    </source>
</evidence>
<dbReference type="Pfam" id="PF03734">
    <property type="entry name" value="YkuD"/>
    <property type="match status" value="1"/>
</dbReference>
<dbReference type="InterPro" id="IPR005490">
    <property type="entry name" value="LD_TPept_cat_dom"/>
</dbReference>
<dbReference type="InterPro" id="IPR050979">
    <property type="entry name" value="LD-transpeptidase"/>
</dbReference>
<dbReference type="InterPro" id="IPR041597">
    <property type="entry name" value="Ldt_C"/>
</dbReference>
<feature type="chain" id="PRO_5021734643" evidence="14">
    <location>
        <begin position="30"/>
        <end position="308"/>
    </location>
</feature>
<evidence type="ECO:0000256" key="10">
    <source>
        <dbReference type="ARBA" id="ARBA00022984"/>
    </source>
</evidence>
<dbReference type="SUPFAM" id="SSF141523">
    <property type="entry name" value="L,D-transpeptidase catalytic domain-like"/>
    <property type="match status" value="1"/>
</dbReference>
<evidence type="ECO:0000256" key="2">
    <source>
        <dbReference type="ARBA" id="ARBA00004752"/>
    </source>
</evidence>
<dbReference type="GO" id="GO:0071555">
    <property type="term" value="P:cell wall organization"/>
    <property type="evidence" value="ECO:0007669"/>
    <property type="project" value="UniProtKB-UniRule"/>
</dbReference>
<evidence type="ECO:0000256" key="7">
    <source>
        <dbReference type="ARBA" id="ARBA00022764"/>
    </source>
</evidence>
<dbReference type="CDD" id="cd00118">
    <property type="entry name" value="LysM"/>
    <property type="match status" value="1"/>
</dbReference>
<reference evidence="17 18" key="1">
    <citation type="submission" date="2019-07" db="EMBL/GenBank/DDBJ databases">
        <title>Whole genome shotgun sequence of Vibrio sagamiensis NBRC 104589.</title>
        <authorList>
            <person name="Hosoyama A."/>
            <person name="Uohara A."/>
            <person name="Ohji S."/>
            <person name="Ichikawa N."/>
        </authorList>
    </citation>
    <scope>NUCLEOTIDE SEQUENCE [LARGE SCALE GENOMIC DNA]</scope>
    <source>
        <strain evidence="17 18">NBRC 104589</strain>
    </source>
</reference>
<evidence type="ECO:0000256" key="6">
    <source>
        <dbReference type="ARBA" id="ARBA00022729"/>
    </source>
</evidence>
<evidence type="ECO:0000256" key="1">
    <source>
        <dbReference type="ARBA" id="ARBA00004418"/>
    </source>
</evidence>
<dbReference type="InterPro" id="IPR018392">
    <property type="entry name" value="LysM"/>
</dbReference>
<dbReference type="OrthoDB" id="9787225at2"/>
<evidence type="ECO:0000313" key="18">
    <source>
        <dbReference type="Proteomes" id="UP000321922"/>
    </source>
</evidence>
<dbReference type="GO" id="GO:0008360">
    <property type="term" value="P:regulation of cell shape"/>
    <property type="evidence" value="ECO:0007669"/>
    <property type="project" value="UniProtKB-UniRule"/>
</dbReference>
<evidence type="ECO:0000256" key="12">
    <source>
        <dbReference type="ARBA" id="ARBA00060592"/>
    </source>
</evidence>
<dbReference type="GO" id="GO:0018104">
    <property type="term" value="P:peptidoglycan-protein cross-linking"/>
    <property type="evidence" value="ECO:0007669"/>
    <property type="project" value="TreeGrafter"/>
</dbReference>
<dbReference type="Gene3D" id="3.10.350.10">
    <property type="entry name" value="LysM domain"/>
    <property type="match status" value="1"/>
</dbReference>
<dbReference type="PANTHER" id="PTHR30582">
    <property type="entry name" value="L,D-TRANSPEPTIDASE"/>
    <property type="match status" value="1"/>
</dbReference>
<dbReference type="GO" id="GO:0016757">
    <property type="term" value="F:glycosyltransferase activity"/>
    <property type="evidence" value="ECO:0007669"/>
    <property type="project" value="UniProtKB-KW"/>
</dbReference>
<dbReference type="RefSeq" id="WP_039981123.1">
    <property type="nucleotide sequence ID" value="NZ_BAOJ01000052.1"/>
</dbReference>
<feature type="domain" description="LysM" evidence="15">
    <location>
        <begin position="46"/>
        <end position="90"/>
    </location>
</feature>
<keyword evidence="7" id="KW-0574">Periplasm</keyword>
<dbReference type="CDD" id="cd16913">
    <property type="entry name" value="YkuD_like"/>
    <property type="match status" value="1"/>
</dbReference>
<comment type="similarity">
    <text evidence="3">Belongs to the YkuD family.</text>
</comment>
<dbReference type="EMBL" id="BJXJ01000029">
    <property type="protein sequence ID" value="GEM76655.1"/>
    <property type="molecule type" value="Genomic_DNA"/>
</dbReference>
<dbReference type="AlphaFoldDB" id="A0A511QH61"/>
<evidence type="ECO:0000256" key="8">
    <source>
        <dbReference type="ARBA" id="ARBA00022801"/>
    </source>
</evidence>
<keyword evidence="10 13" id="KW-0573">Peptidoglycan synthesis</keyword>
<comment type="caution">
    <text evidence="17">The sequence shown here is derived from an EMBL/GenBank/DDBJ whole genome shotgun (WGS) entry which is preliminary data.</text>
</comment>
<keyword evidence="9 13" id="KW-0133">Cell shape</keyword>
<evidence type="ECO:0000256" key="3">
    <source>
        <dbReference type="ARBA" id="ARBA00005992"/>
    </source>
</evidence>
<proteinExistence type="inferred from homology"/>
<keyword evidence="18" id="KW-1185">Reference proteome</keyword>
<dbReference type="UniPathway" id="UPA00219"/>
<feature type="domain" description="L,D-TPase catalytic" evidence="16">
    <location>
        <begin position="102"/>
        <end position="239"/>
    </location>
</feature>
<feature type="active site" description="Nucleophile" evidence="13">
    <location>
        <position position="215"/>
    </location>
</feature>
<keyword evidence="5" id="KW-0808">Transferase</keyword>
<dbReference type="Gene3D" id="2.40.440.10">
    <property type="entry name" value="L,D-transpeptidase catalytic domain-like"/>
    <property type="match status" value="1"/>
</dbReference>
<dbReference type="GO" id="GO:0071972">
    <property type="term" value="F:peptidoglycan L,D-transpeptidase activity"/>
    <property type="evidence" value="ECO:0007669"/>
    <property type="project" value="TreeGrafter"/>
</dbReference>
<keyword evidence="4" id="KW-0328">Glycosyltransferase</keyword>
<comment type="subcellular location">
    <subcellularLocation>
        <location evidence="1">Periplasm</location>
    </subcellularLocation>
</comment>
<dbReference type="InterPro" id="IPR036779">
    <property type="entry name" value="LysM_dom_sf"/>
</dbReference>
<dbReference type="FunFam" id="2.40.440.10:FF:000001">
    <property type="entry name" value="L,D-transpeptidase YbiS"/>
    <property type="match status" value="1"/>
</dbReference>
<comment type="pathway">
    <text evidence="2 13">Cell wall biogenesis; peptidoglycan biosynthesis.</text>
</comment>
<evidence type="ECO:0000259" key="16">
    <source>
        <dbReference type="PROSITE" id="PS52029"/>
    </source>
</evidence>
<sequence length="308" mass="34177">MPSQLRLNKYVKRTLLSLSLSLVSGLSFSKIYELPNDGTRVIGRMGNHVVQHGETMANIAKQYDVGMLALMAANKGVDPFLPAEGHVLTVPTQLILPDVEHKGIVINLAELRLYYFPPKSKVVHIFPVGIGRIGRDTPEMTTSISQKRPNPTWTPPSSIRAEYRAKGVELPAVVPSGPENPLGMFALRLAFGNGEYLIHGTNKDFGIGMRVSSGCIRMNPEDIEWLFSKVRRGEKVKIINNPVKITLEPDRSVFVEAHEPLTRSNGEKDHLQVPLELDWWLKEFGITNVKVKAVLAAQNGIPVEITSF</sequence>
<name>A0A511QH61_9VIBR</name>
<evidence type="ECO:0000256" key="11">
    <source>
        <dbReference type="ARBA" id="ARBA00023316"/>
    </source>
</evidence>
<comment type="pathway">
    <text evidence="12">Glycan biosynthesis.</text>
</comment>
<dbReference type="SUPFAM" id="SSF54106">
    <property type="entry name" value="LysM domain"/>
    <property type="match status" value="1"/>
</dbReference>
<dbReference type="Pfam" id="PF17969">
    <property type="entry name" value="Ldt_C"/>
    <property type="match status" value="1"/>
</dbReference>
<keyword evidence="8" id="KW-0378">Hydrolase</keyword>
<protein>
    <submittedName>
        <fullName evidence="17">Peptidase</fullName>
    </submittedName>
</protein>
<evidence type="ECO:0000256" key="4">
    <source>
        <dbReference type="ARBA" id="ARBA00022676"/>
    </source>
</evidence>
<dbReference type="PROSITE" id="PS51782">
    <property type="entry name" value="LYSM"/>
    <property type="match status" value="1"/>
</dbReference>
<gene>
    <name evidence="17" type="ORF">VSA01S_27670</name>
</gene>
<evidence type="ECO:0000256" key="14">
    <source>
        <dbReference type="SAM" id="SignalP"/>
    </source>
</evidence>
<dbReference type="InterPro" id="IPR038063">
    <property type="entry name" value="Transpep_catalytic_dom"/>
</dbReference>
<organism evidence="17 18">
    <name type="scientific">Vibrio sagamiensis NBRC 104589</name>
    <dbReference type="NCBI Taxonomy" id="1219064"/>
    <lineage>
        <taxon>Bacteria</taxon>
        <taxon>Pseudomonadati</taxon>
        <taxon>Pseudomonadota</taxon>
        <taxon>Gammaproteobacteria</taxon>
        <taxon>Vibrionales</taxon>
        <taxon>Vibrionaceae</taxon>
        <taxon>Vibrio</taxon>
    </lineage>
</organism>
<dbReference type="GO" id="GO:0042597">
    <property type="term" value="C:periplasmic space"/>
    <property type="evidence" value="ECO:0007669"/>
    <property type="project" value="UniProtKB-SubCell"/>
</dbReference>
<dbReference type="Proteomes" id="UP000321922">
    <property type="component" value="Unassembled WGS sequence"/>
</dbReference>
<evidence type="ECO:0000256" key="9">
    <source>
        <dbReference type="ARBA" id="ARBA00022960"/>
    </source>
</evidence>
<keyword evidence="6 14" id="KW-0732">Signal</keyword>